<dbReference type="InterPro" id="IPR002156">
    <property type="entry name" value="RNaseH_domain"/>
</dbReference>
<dbReference type="InterPro" id="IPR012337">
    <property type="entry name" value="RNaseH-like_sf"/>
</dbReference>
<dbReference type="InterPro" id="IPR040256">
    <property type="entry name" value="At4g02000-like"/>
</dbReference>
<evidence type="ECO:0000313" key="3">
    <source>
        <dbReference type="EMBL" id="KAF6146896.1"/>
    </source>
</evidence>
<evidence type="ECO:0000256" key="1">
    <source>
        <dbReference type="SAM" id="MobiDB-lite"/>
    </source>
</evidence>
<dbReference type="Gene3D" id="3.30.420.10">
    <property type="entry name" value="Ribonuclease H-like superfamily/Ribonuclease H"/>
    <property type="match status" value="1"/>
</dbReference>
<feature type="compositionally biased region" description="Basic residues" evidence="1">
    <location>
        <begin position="198"/>
        <end position="208"/>
    </location>
</feature>
<dbReference type="GO" id="GO:0004523">
    <property type="term" value="F:RNA-DNA hybrid ribonuclease activity"/>
    <property type="evidence" value="ECO:0007669"/>
    <property type="project" value="InterPro"/>
</dbReference>
<dbReference type="CDD" id="cd06222">
    <property type="entry name" value="RNase_H_like"/>
    <property type="match status" value="1"/>
</dbReference>
<dbReference type="Pfam" id="PF13456">
    <property type="entry name" value="RVT_3"/>
    <property type="match status" value="1"/>
</dbReference>
<proteinExistence type="predicted"/>
<evidence type="ECO:0000259" key="2">
    <source>
        <dbReference type="PROSITE" id="PS50879"/>
    </source>
</evidence>
<dbReference type="PROSITE" id="PS50879">
    <property type="entry name" value="RNASE_H_1"/>
    <property type="match status" value="1"/>
</dbReference>
<dbReference type="InterPro" id="IPR036397">
    <property type="entry name" value="RNaseH_sf"/>
</dbReference>
<dbReference type="GO" id="GO:0003676">
    <property type="term" value="F:nucleic acid binding"/>
    <property type="evidence" value="ECO:0007669"/>
    <property type="project" value="InterPro"/>
</dbReference>
<accession>A0A7J7LW71</accession>
<organism evidence="3 4">
    <name type="scientific">Kingdonia uniflora</name>
    <dbReference type="NCBI Taxonomy" id="39325"/>
    <lineage>
        <taxon>Eukaryota</taxon>
        <taxon>Viridiplantae</taxon>
        <taxon>Streptophyta</taxon>
        <taxon>Embryophyta</taxon>
        <taxon>Tracheophyta</taxon>
        <taxon>Spermatophyta</taxon>
        <taxon>Magnoliopsida</taxon>
        <taxon>Ranunculales</taxon>
        <taxon>Circaeasteraceae</taxon>
        <taxon>Kingdonia</taxon>
    </lineage>
</organism>
<dbReference type="PANTHER" id="PTHR31286:SF60">
    <property type="entry name" value="PROTEIN, PUTATIVE-RELATED"/>
    <property type="match status" value="1"/>
</dbReference>
<evidence type="ECO:0000313" key="4">
    <source>
        <dbReference type="Proteomes" id="UP000541444"/>
    </source>
</evidence>
<name>A0A7J7LW71_9MAGN</name>
<keyword evidence="4" id="KW-1185">Reference proteome</keyword>
<dbReference type="Proteomes" id="UP000541444">
    <property type="component" value="Unassembled WGS sequence"/>
</dbReference>
<dbReference type="PANTHER" id="PTHR31286">
    <property type="entry name" value="GLYCINE-RICH CELL WALL STRUCTURAL PROTEIN 1.8-LIKE"/>
    <property type="match status" value="1"/>
</dbReference>
<feature type="region of interest" description="Disordered" evidence="1">
    <location>
        <begin position="191"/>
        <end position="216"/>
    </location>
</feature>
<dbReference type="InterPro" id="IPR026960">
    <property type="entry name" value="RVT-Znf"/>
</dbReference>
<dbReference type="SUPFAM" id="SSF53098">
    <property type="entry name" value="Ribonuclease H-like"/>
    <property type="match status" value="1"/>
</dbReference>
<feature type="domain" description="RNase H type-1" evidence="2">
    <location>
        <begin position="402"/>
        <end position="502"/>
    </location>
</feature>
<dbReference type="InterPro" id="IPR044730">
    <property type="entry name" value="RNase_H-like_dom_plant"/>
</dbReference>
<dbReference type="EMBL" id="JACGCM010001954">
    <property type="protein sequence ID" value="KAF6146896.1"/>
    <property type="molecule type" value="Genomic_DNA"/>
</dbReference>
<dbReference type="OrthoDB" id="851886at2759"/>
<dbReference type="AlphaFoldDB" id="A0A7J7LW71"/>
<gene>
    <name evidence="3" type="ORF">GIB67_018549</name>
</gene>
<sequence length="502" mass="58039">MDLWEMEVASEVKALYKEKNPTFVDLLKKNPIDLSLLPVPTMRGDYPSIRIPEAGFLRGIERYKFSLIGRLDLLKKNTHATVWVKFPGLGTEYWEEDVLMSIARTVDNPVQVDNSTLCRNTGFYAAVLVDVDFLKPILSKNMIERKGFEFCQEIQLGRTPKIFSHCKVVGHLVSECRDVVKEIEQEKVIQKETDKEPKKKKRNRKKPNKKDQERGWDQNLEGEPLFRIASKLRRLKSKLKEWNIKVFGYSRRHLVELSERVEMLQQKLDNDMHNDNLAGDVADVGQLLKKAYSNDEELWRQKARRLGVDINNIKININKADRKVWKPDLVGKFSVKGAFYVIRNKGQTSWWYKFLFRKTIHPRISMWGWRLCHGKLPSDDNLQKKDPSRSTTAKSCFWELPEKDEVNINMDGAARGNPGKGGIGFIYRDYNGLVLCTLAKGLGLVTNFSAECKAIIQGIESTASFGWLIAWVELIPRLLRKHSTRIKFLGSLKRTGEMQKRI</sequence>
<reference evidence="3 4" key="1">
    <citation type="journal article" date="2020" name="IScience">
        <title>Genome Sequencing of the Endangered Kingdonia uniflora (Circaeasteraceae, Ranunculales) Reveals Potential Mechanisms of Evolutionary Specialization.</title>
        <authorList>
            <person name="Sun Y."/>
            <person name="Deng T."/>
            <person name="Zhang A."/>
            <person name="Moore M.J."/>
            <person name="Landis J.B."/>
            <person name="Lin N."/>
            <person name="Zhang H."/>
            <person name="Zhang X."/>
            <person name="Huang J."/>
            <person name="Zhang X."/>
            <person name="Sun H."/>
            <person name="Wang H."/>
        </authorList>
    </citation>
    <scope>NUCLEOTIDE SEQUENCE [LARGE SCALE GENOMIC DNA]</scope>
    <source>
        <strain evidence="3">TB1705</strain>
        <tissue evidence="3">Leaf</tissue>
    </source>
</reference>
<dbReference type="Pfam" id="PF13966">
    <property type="entry name" value="zf-RVT"/>
    <property type="match status" value="1"/>
</dbReference>
<comment type="caution">
    <text evidence="3">The sequence shown here is derived from an EMBL/GenBank/DDBJ whole genome shotgun (WGS) entry which is preliminary data.</text>
</comment>
<protein>
    <recommendedName>
        <fullName evidence="2">RNase H type-1 domain-containing protein</fullName>
    </recommendedName>
</protein>